<dbReference type="PANTHER" id="PTHR11406">
    <property type="entry name" value="PHOSPHOGLYCERATE KINASE"/>
    <property type="match status" value="1"/>
</dbReference>
<evidence type="ECO:0000256" key="10">
    <source>
        <dbReference type="RuleBase" id="RU000696"/>
    </source>
</evidence>
<protein>
    <recommendedName>
        <fullName evidence="3 9">Phosphoglycerate kinase</fullName>
        <ecNumber evidence="3 9">2.7.2.3</ecNumber>
    </recommendedName>
</protein>
<dbReference type="Proteomes" id="UP001386955">
    <property type="component" value="Unassembled WGS sequence"/>
</dbReference>
<comment type="catalytic activity">
    <reaction evidence="9">
        <text>(2R)-3-phosphoglycerate + ATP = (2R)-3-phospho-glyceroyl phosphate + ADP</text>
        <dbReference type="Rhea" id="RHEA:14801"/>
        <dbReference type="ChEBI" id="CHEBI:30616"/>
        <dbReference type="ChEBI" id="CHEBI:57604"/>
        <dbReference type="ChEBI" id="CHEBI:58272"/>
        <dbReference type="ChEBI" id="CHEBI:456216"/>
        <dbReference type="EC" id="2.7.2.3"/>
    </reaction>
</comment>
<keyword evidence="12" id="KW-1185">Reference proteome</keyword>
<dbReference type="Pfam" id="PF00162">
    <property type="entry name" value="PGK"/>
    <property type="match status" value="1"/>
</dbReference>
<organism evidence="11 12">
    <name type="scientific">Psophocarpus tetragonolobus</name>
    <name type="common">Winged bean</name>
    <name type="synonym">Dolichos tetragonolobus</name>
    <dbReference type="NCBI Taxonomy" id="3891"/>
    <lineage>
        <taxon>Eukaryota</taxon>
        <taxon>Viridiplantae</taxon>
        <taxon>Streptophyta</taxon>
        <taxon>Embryophyta</taxon>
        <taxon>Tracheophyta</taxon>
        <taxon>Spermatophyta</taxon>
        <taxon>Magnoliopsida</taxon>
        <taxon>eudicotyledons</taxon>
        <taxon>Gunneridae</taxon>
        <taxon>Pentapetalae</taxon>
        <taxon>rosids</taxon>
        <taxon>fabids</taxon>
        <taxon>Fabales</taxon>
        <taxon>Fabaceae</taxon>
        <taxon>Papilionoideae</taxon>
        <taxon>50 kb inversion clade</taxon>
        <taxon>NPAAA clade</taxon>
        <taxon>indigoferoid/millettioid clade</taxon>
        <taxon>Phaseoleae</taxon>
        <taxon>Psophocarpus</taxon>
    </lineage>
</organism>
<evidence type="ECO:0000256" key="9">
    <source>
        <dbReference type="RuleBase" id="RU000532"/>
    </source>
</evidence>
<dbReference type="EC" id="2.7.2.3" evidence="3 9"/>
<dbReference type="PANTHER" id="PTHR11406:SF27">
    <property type="entry name" value="PHOSPHOGLYCERATE KINASE 3, CYTOSOLIC"/>
    <property type="match status" value="1"/>
</dbReference>
<reference evidence="11 12" key="1">
    <citation type="submission" date="2024-01" db="EMBL/GenBank/DDBJ databases">
        <title>The genomes of 5 underutilized Papilionoideae crops provide insights into root nodulation and disease resistanc.</title>
        <authorList>
            <person name="Jiang F."/>
        </authorList>
    </citation>
    <scope>NUCLEOTIDE SEQUENCE [LARGE SCALE GENOMIC DNA]</scope>
    <source>
        <strain evidence="11">DUOXIRENSHENG_FW03</strain>
        <tissue evidence="11">Leaves</tissue>
    </source>
</reference>
<dbReference type="AlphaFoldDB" id="A0AAN9T018"/>
<comment type="caution">
    <text evidence="11">The sequence shown here is derived from an EMBL/GenBank/DDBJ whole genome shotgun (WGS) entry which is preliminary data.</text>
</comment>
<name>A0AAN9T018_PSOTE</name>
<comment type="cofactor">
    <cofactor evidence="1">
        <name>Mg(2+)</name>
        <dbReference type="ChEBI" id="CHEBI:18420"/>
    </cofactor>
</comment>
<dbReference type="GO" id="GO:0043531">
    <property type="term" value="F:ADP binding"/>
    <property type="evidence" value="ECO:0007669"/>
    <property type="project" value="TreeGrafter"/>
</dbReference>
<evidence type="ECO:0000256" key="3">
    <source>
        <dbReference type="ARBA" id="ARBA00013061"/>
    </source>
</evidence>
<dbReference type="InterPro" id="IPR036043">
    <property type="entry name" value="Phosphoglycerate_kinase_sf"/>
</dbReference>
<dbReference type="GO" id="GO:0004618">
    <property type="term" value="F:phosphoglycerate kinase activity"/>
    <property type="evidence" value="ECO:0007669"/>
    <property type="project" value="UniProtKB-EC"/>
</dbReference>
<evidence type="ECO:0000256" key="8">
    <source>
        <dbReference type="ARBA" id="ARBA00022842"/>
    </source>
</evidence>
<evidence type="ECO:0000256" key="6">
    <source>
        <dbReference type="ARBA" id="ARBA00022777"/>
    </source>
</evidence>
<comment type="subunit">
    <text evidence="10">Monomer.</text>
</comment>
<dbReference type="InterPro" id="IPR001576">
    <property type="entry name" value="Phosphoglycerate_kinase"/>
</dbReference>
<evidence type="ECO:0000313" key="11">
    <source>
        <dbReference type="EMBL" id="KAK7409828.1"/>
    </source>
</evidence>
<keyword evidence="8" id="KW-0460">Magnesium</keyword>
<accession>A0AAN9T018</accession>
<dbReference type="Pfam" id="PF07797">
    <property type="entry name" value="DUF1639"/>
    <property type="match status" value="1"/>
</dbReference>
<keyword evidence="5" id="KW-0547">Nucleotide-binding</keyword>
<dbReference type="Gene3D" id="3.40.50.1260">
    <property type="entry name" value="Phosphoglycerate kinase, N-terminal domain"/>
    <property type="match status" value="2"/>
</dbReference>
<evidence type="ECO:0000256" key="4">
    <source>
        <dbReference type="ARBA" id="ARBA00022679"/>
    </source>
</evidence>
<evidence type="ECO:0000256" key="1">
    <source>
        <dbReference type="ARBA" id="ARBA00001946"/>
    </source>
</evidence>
<dbReference type="EMBL" id="JAYMYS010000001">
    <property type="protein sequence ID" value="KAK7409828.1"/>
    <property type="molecule type" value="Genomic_DNA"/>
</dbReference>
<evidence type="ECO:0000256" key="2">
    <source>
        <dbReference type="ARBA" id="ARBA00008982"/>
    </source>
</evidence>
<dbReference type="SUPFAM" id="SSF53748">
    <property type="entry name" value="Phosphoglycerate kinase"/>
    <property type="match status" value="1"/>
</dbReference>
<keyword evidence="4 9" id="KW-0808">Transferase</keyword>
<dbReference type="InterPro" id="IPR012438">
    <property type="entry name" value="DUF1639"/>
</dbReference>
<evidence type="ECO:0000256" key="5">
    <source>
        <dbReference type="ARBA" id="ARBA00022741"/>
    </source>
</evidence>
<evidence type="ECO:0000313" key="12">
    <source>
        <dbReference type="Proteomes" id="UP001386955"/>
    </source>
</evidence>
<dbReference type="PRINTS" id="PR00477">
    <property type="entry name" value="PHGLYCKINASE"/>
</dbReference>
<dbReference type="InterPro" id="IPR015824">
    <property type="entry name" value="Phosphoglycerate_kinase_N"/>
</dbReference>
<keyword evidence="6 9" id="KW-0418">Kinase</keyword>
<proteinExistence type="inferred from homology"/>
<keyword evidence="7" id="KW-0067">ATP-binding</keyword>
<sequence>MGAELSWWKVEGAENDEDPMDLRCEFWSAERHPFTIASSTYRFLALLSARPPRRPKKRLRIVQKHLNTIFPGLWLDEVTAESYKMADELDYLVGVVANPKKPFATIMGGSKVSTKIGVIESLLEKVNIFLLGGGMVFTFYKALGYSVGSSLVEADKLNLAKSLLEKAEAKWVSLLLPTDVVIANKFVANANNKALILNFNIKILQMSTIGISSPLHL</sequence>
<comment type="similarity">
    <text evidence="2 9">Belongs to the phosphoglycerate kinase family.</text>
</comment>
<evidence type="ECO:0000256" key="7">
    <source>
        <dbReference type="ARBA" id="ARBA00022840"/>
    </source>
</evidence>
<dbReference type="GO" id="GO:0006096">
    <property type="term" value="P:glycolytic process"/>
    <property type="evidence" value="ECO:0007669"/>
    <property type="project" value="InterPro"/>
</dbReference>
<dbReference type="GO" id="GO:0005829">
    <property type="term" value="C:cytosol"/>
    <property type="evidence" value="ECO:0007669"/>
    <property type="project" value="TreeGrafter"/>
</dbReference>
<dbReference type="GO" id="GO:0006094">
    <property type="term" value="P:gluconeogenesis"/>
    <property type="evidence" value="ECO:0007669"/>
    <property type="project" value="TreeGrafter"/>
</dbReference>
<gene>
    <name evidence="11" type="ORF">VNO78_00168</name>
</gene>
<dbReference type="GO" id="GO:0005524">
    <property type="term" value="F:ATP binding"/>
    <property type="evidence" value="ECO:0007669"/>
    <property type="project" value="UniProtKB-KW"/>
</dbReference>